<dbReference type="Proteomes" id="UP000314294">
    <property type="component" value="Unassembled WGS sequence"/>
</dbReference>
<protein>
    <submittedName>
        <fullName evidence="8">Sialin</fullName>
    </submittedName>
</protein>
<dbReference type="EMBL" id="SRLO01000980">
    <property type="protein sequence ID" value="TNN43231.1"/>
    <property type="molecule type" value="Genomic_DNA"/>
</dbReference>
<keyword evidence="9" id="KW-1185">Reference proteome</keyword>
<sequence>MGSSLLSSAAFLVAVVYAGCSHILTVTFLTLSSTIGGTTASGVYMNQIDIAPRYAGLLLGITNTFGTIPGILAPIATGYFTEDRTMAGWRKVFWLAAGINVAGALVFTAFGSGEIQPWAGARDDGAEAEKDRSGSVAA</sequence>
<evidence type="ECO:0000256" key="1">
    <source>
        <dbReference type="ARBA" id="ARBA00004141"/>
    </source>
</evidence>
<accession>A0A4Z2FQG2</accession>
<evidence type="ECO:0000256" key="5">
    <source>
        <dbReference type="ARBA" id="ARBA00022989"/>
    </source>
</evidence>
<evidence type="ECO:0000313" key="9">
    <source>
        <dbReference type="Proteomes" id="UP000314294"/>
    </source>
</evidence>
<evidence type="ECO:0000256" key="3">
    <source>
        <dbReference type="ARBA" id="ARBA00022692"/>
    </source>
</evidence>
<dbReference type="GO" id="GO:0016324">
    <property type="term" value="C:apical plasma membrane"/>
    <property type="evidence" value="ECO:0007669"/>
    <property type="project" value="TreeGrafter"/>
</dbReference>
<dbReference type="PANTHER" id="PTHR11662:SF284">
    <property type="entry name" value="SMALL INTESTINE URATE EXPORTER-RELATED"/>
    <property type="match status" value="1"/>
</dbReference>
<dbReference type="InterPro" id="IPR050382">
    <property type="entry name" value="MFS_Na/Anion_cotransporter"/>
</dbReference>
<reference evidence="8 9" key="1">
    <citation type="submission" date="2019-03" db="EMBL/GenBank/DDBJ databases">
        <title>First draft genome of Liparis tanakae, snailfish: a comprehensive survey of snailfish specific genes.</title>
        <authorList>
            <person name="Kim W."/>
            <person name="Song I."/>
            <person name="Jeong J.-H."/>
            <person name="Kim D."/>
            <person name="Kim S."/>
            <person name="Ryu S."/>
            <person name="Song J.Y."/>
            <person name="Lee S.K."/>
        </authorList>
    </citation>
    <scope>NUCLEOTIDE SEQUENCE [LARGE SCALE GENOMIC DNA]</scope>
    <source>
        <tissue evidence="8">Muscle</tissue>
    </source>
</reference>
<dbReference type="PANTHER" id="PTHR11662">
    <property type="entry name" value="SOLUTE CARRIER FAMILY 17"/>
    <property type="match status" value="1"/>
</dbReference>
<feature type="transmembrane region" description="Helical" evidence="7">
    <location>
        <begin position="92"/>
        <end position="112"/>
    </location>
</feature>
<dbReference type="SUPFAM" id="SSF103473">
    <property type="entry name" value="MFS general substrate transporter"/>
    <property type="match status" value="1"/>
</dbReference>
<evidence type="ECO:0000313" key="8">
    <source>
        <dbReference type="EMBL" id="TNN43231.1"/>
    </source>
</evidence>
<comment type="caution">
    <text evidence="8">The sequence shown here is derived from an EMBL/GenBank/DDBJ whole genome shotgun (WGS) entry which is preliminary data.</text>
</comment>
<keyword evidence="3 7" id="KW-0812">Transmembrane</keyword>
<keyword evidence="5 7" id="KW-1133">Transmembrane helix</keyword>
<dbReference type="OrthoDB" id="2985014at2759"/>
<dbReference type="GO" id="GO:0015293">
    <property type="term" value="F:symporter activity"/>
    <property type="evidence" value="ECO:0007669"/>
    <property type="project" value="UniProtKB-KW"/>
</dbReference>
<name>A0A4Z2FQG2_9TELE</name>
<evidence type="ECO:0000256" key="6">
    <source>
        <dbReference type="ARBA" id="ARBA00023136"/>
    </source>
</evidence>
<evidence type="ECO:0000256" key="4">
    <source>
        <dbReference type="ARBA" id="ARBA00022847"/>
    </source>
</evidence>
<comment type="subcellular location">
    <subcellularLocation>
        <location evidence="1">Membrane</location>
        <topology evidence="1">Multi-pass membrane protein</topology>
    </subcellularLocation>
</comment>
<evidence type="ECO:0000256" key="2">
    <source>
        <dbReference type="ARBA" id="ARBA00022448"/>
    </source>
</evidence>
<dbReference type="FunFam" id="1.20.1250.20:FF:000003">
    <property type="entry name" value="Solute carrier family 17 member 3"/>
    <property type="match status" value="1"/>
</dbReference>
<dbReference type="InterPro" id="IPR036259">
    <property type="entry name" value="MFS_trans_sf"/>
</dbReference>
<keyword evidence="2" id="KW-0813">Transport</keyword>
<feature type="transmembrane region" description="Helical" evidence="7">
    <location>
        <begin position="57"/>
        <end position="80"/>
    </location>
</feature>
<dbReference type="GO" id="GO:0006820">
    <property type="term" value="P:monoatomic anion transport"/>
    <property type="evidence" value="ECO:0007669"/>
    <property type="project" value="TreeGrafter"/>
</dbReference>
<keyword evidence="4" id="KW-0769">Symport</keyword>
<gene>
    <name evidence="8" type="primary">SLC17A5_1</name>
    <name evidence="8" type="ORF">EYF80_046557</name>
</gene>
<keyword evidence="6 7" id="KW-0472">Membrane</keyword>
<evidence type="ECO:0000256" key="7">
    <source>
        <dbReference type="SAM" id="Phobius"/>
    </source>
</evidence>
<dbReference type="Gene3D" id="1.20.1250.20">
    <property type="entry name" value="MFS general substrate transporter like domains"/>
    <property type="match status" value="1"/>
</dbReference>
<dbReference type="AlphaFoldDB" id="A0A4Z2FQG2"/>
<organism evidence="8 9">
    <name type="scientific">Liparis tanakae</name>
    <name type="common">Tanaka's snailfish</name>
    <dbReference type="NCBI Taxonomy" id="230148"/>
    <lineage>
        <taxon>Eukaryota</taxon>
        <taxon>Metazoa</taxon>
        <taxon>Chordata</taxon>
        <taxon>Craniata</taxon>
        <taxon>Vertebrata</taxon>
        <taxon>Euteleostomi</taxon>
        <taxon>Actinopterygii</taxon>
        <taxon>Neopterygii</taxon>
        <taxon>Teleostei</taxon>
        <taxon>Neoteleostei</taxon>
        <taxon>Acanthomorphata</taxon>
        <taxon>Eupercaria</taxon>
        <taxon>Perciformes</taxon>
        <taxon>Cottioidei</taxon>
        <taxon>Cottales</taxon>
        <taxon>Liparidae</taxon>
        <taxon>Liparis</taxon>
    </lineage>
</organism>
<proteinExistence type="predicted"/>